<evidence type="ECO:0000259" key="3">
    <source>
        <dbReference type="PROSITE" id="PS51186"/>
    </source>
</evidence>
<dbReference type="CDD" id="cd04301">
    <property type="entry name" value="NAT_SF"/>
    <property type="match status" value="1"/>
</dbReference>
<comment type="caution">
    <text evidence="4">The sequence shown here is derived from an EMBL/GenBank/DDBJ whole genome shotgun (WGS) entry which is preliminary data.</text>
</comment>
<keyword evidence="5" id="KW-1185">Reference proteome</keyword>
<dbReference type="InterPro" id="IPR016181">
    <property type="entry name" value="Acyl_CoA_acyltransferase"/>
</dbReference>
<dbReference type="PANTHER" id="PTHR43800:SF1">
    <property type="entry name" value="PEPTIDYL-LYSINE N-ACETYLTRANSFERASE YJAB"/>
    <property type="match status" value="1"/>
</dbReference>
<dbReference type="PROSITE" id="PS51186">
    <property type="entry name" value="GNAT"/>
    <property type="match status" value="1"/>
</dbReference>
<evidence type="ECO:0000256" key="1">
    <source>
        <dbReference type="ARBA" id="ARBA00022679"/>
    </source>
</evidence>
<keyword evidence="2" id="KW-0012">Acyltransferase</keyword>
<organism evidence="4 5">
    <name type="scientific">Neobacillus piezotolerans</name>
    <dbReference type="NCBI Taxonomy" id="2259171"/>
    <lineage>
        <taxon>Bacteria</taxon>
        <taxon>Bacillati</taxon>
        <taxon>Bacillota</taxon>
        <taxon>Bacilli</taxon>
        <taxon>Bacillales</taxon>
        <taxon>Bacillaceae</taxon>
        <taxon>Neobacillus</taxon>
    </lineage>
</organism>
<dbReference type="EMBL" id="QNQT01000015">
    <property type="protein sequence ID" value="RDU34978.1"/>
    <property type="molecule type" value="Genomic_DNA"/>
</dbReference>
<name>A0A3D8GKP2_9BACI</name>
<dbReference type="PANTHER" id="PTHR43800">
    <property type="entry name" value="PEPTIDYL-LYSINE N-ACETYLTRANSFERASE YJAB"/>
    <property type="match status" value="1"/>
</dbReference>
<proteinExistence type="predicted"/>
<dbReference type="Gene3D" id="3.40.630.30">
    <property type="match status" value="1"/>
</dbReference>
<dbReference type="Proteomes" id="UP000257144">
    <property type="component" value="Unassembled WGS sequence"/>
</dbReference>
<sequence>MIRPIDITNENEALDVLRIQLPSYQVEAELIDFYGIPALNDTAETLMKSGETFYGYYENGSLCGAISFKKENGTIDIHRLMVHPDHFRKGIARQLLHSLVQNNREEKRLIVSTGANNTPAVRFYEQSGFQKTAEDIIAGTLAIARFEKQGTDRMEEGDEDRND</sequence>
<feature type="domain" description="N-acetyltransferase" evidence="3">
    <location>
        <begin position="1"/>
        <end position="148"/>
    </location>
</feature>
<dbReference type="OrthoDB" id="46888at2"/>
<evidence type="ECO:0000256" key="2">
    <source>
        <dbReference type="ARBA" id="ARBA00023315"/>
    </source>
</evidence>
<evidence type="ECO:0000313" key="5">
    <source>
        <dbReference type="Proteomes" id="UP000257144"/>
    </source>
</evidence>
<dbReference type="Pfam" id="PF00583">
    <property type="entry name" value="Acetyltransf_1"/>
    <property type="match status" value="1"/>
</dbReference>
<gene>
    <name evidence="4" type="ORF">DRW41_20390</name>
</gene>
<dbReference type="GO" id="GO:0016747">
    <property type="term" value="F:acyltransferase activity, transferring groups other than amino-acyl groups"/>
    <property type="evidence" value="ECO:0007669"/>
    <property type="project" value="InterPro"/>
</dbReference>
<dbReference type="InterPro" id="IPR000182">
    <property type="entry name" value="GNAT_dom"/>
</dbReference>
<dbReference type="AlphaFoldDB" id="A0A3D8GKP2"/>
<dbReference type="SUPFAM" id="SSF55729">
    <property type="entry name" value="Acyl-CoA N-acyltransferases (Nat)"/>
    <property type="match status" value="1"/>
</dbReference>
<evidence type="ECO:0000313" key="4">
    <source>
        <dbReference type="EMBL" id="RDU34978.1"/>
    </source>
</evidence>
<keyword evidence="1 4" id="KW-0808">Transferase</keyword>
<reference evidence="4 5" key="1">
    <citation type="submission" date="2018-07" db="EMBL/GenBank/DDBJ databases">
        <title>Bacillus sp. YLB-04 draft genome sequence.</title>
        <authorList>
            <person name="Yu L."/>
            <person name="Tang X."/>
        </authorList>
    </citation>
    <scope>NUCLEOTIDE SEQUENCE [LARGE SCALE GENOMIC DNA]</scope>
    <source>
        <strain evidence="4 5">YLB-04</strain>
    </source>
</reference>
<dbReference type="RefSeq" id="WP_115453878.1">
    <property type="nucleotide sequence ID" value="NZ_QNQT01000015.1"/>
</dbReference>
<accession>A0A3D8GKP2</accession>
<protein>
    <submittedName>
        <fullName evidence="4">GNAT family N-acetyltransferase</fullName>
    </submittedName>
</protein>